<dbReference type="Proteomes" id="UP001519460">
    <property type="component" value="Unassembled WGS sequence"/>
</dbReference>
<protein>
    <recommendedName>
        <fullName evidence="3">Hydrophobin</fullName>
    </recommendedName>
</protein>
<evidence type="ECO:0000313" key="2">
    <source>
        <dbReference type="Proteomes" id="UP001519460"/>
    </source>
</evidence>
<evidence type="ECO:0000313" key="1">
    <source>
        <dbReference type="EMBL" id="KAK7489024.1"/>
    </source>
</evidence>
<gene>
    <name evidence="1" type="ORF">BaRGS_00019685</name>
</gene>
<comment type="caution">
    <text evidence="1">The sequence shown here is derived from an EMBL/GenBank/DDBJ whole genome shotgun (WGS) entry which is preliminary data.</text>
</comment>
<evidence type="ECO:0008006" key="3">
    <source>
        <dbReference type="Google" id="ProtNLM"/>
    </source>
</evidence>
<sequence length="95" mass="10144">MLNGGLACEDNPCTTTTPVENIATEYIFLCCWQIPVATEGKFTNHPPILNPYCDTAMATCQPFTCCVDSLPIPCEPPSTPGQRLGVGTATGIYCL</sequence>
<dbReference type="EMBL" id="JACVVK020000143">
    <property type="protein sequence ID" value="KAK7489024.1"/>
    <property type="molecule type" value="Genomic_DNA"/>
</dbReference>
<accession>A0ABD0KPQ1</accession>
<reference evidence="1 2" key="1">
    <citation type="journal article" date="2023" name="Sci. Data">
        <title>Genome assembly of the Korean intertidal mud-creeper Batillaria attramentaria.</title>
        <authorList>
            <person name="Patra A.K."/>
            <person name="Ho P.T."/>
            <person name="Jun S."/>
            <person name="Lee S.J."/>
            <person name="Kim Y."/>
            <person name="Won Y.J."/>
        </authorList>
    </citation>
    <scope>NUCLEOTIDE SEQUENCE [LARGE SCALE GENOMIC DNA]</scope>
    <source>
        <strain evidence="1">Wonlab-2016</strain>
    </source>
</reference>
<keyword evidence="2" id="KW-1185">Reference proteome</keyword>
<dbReference type="AlphaFoldDB" id="A0ABD0KPQ1"/>
<proteinExistence type="predicted"/>
<organism evidence="1 2">
    <name type="scientific">Batillaria attramentaria</name>
    <dbReference type="NCBI Taxonomy" id="370345"/>
    <lineage>
        <taxon>Eukaryota</taxon>
        <taxon>Metazoa</taxon>
        <taxon>Spiralia</taxon>
        <taxon>Lophotrochozoa</taxon>
        <taxon>Mollusca</taxon>
        <taxon>Gastropoda</taxon>
        <taxon>Caenogastropoda</taxon>
        <taxon>Sorbeoconcha</taxon>
        <taxon>Cerithioidea</taxon>
        <taxon>Batillariidae</taxon>
        <taxon>Batillaria</taxon>
    </lineage>
</organism>
<name>A0ABD0KPQ1_9CAEN</name>